<gene>
    <name evidence="10" type="primary">hemE</name>
    <name evidence="15" type="ORF">SE17_08330</name>
</gene>
<evidence type="ECO:0000256" key="11">
    <source>
        <dbReference type="RuleBase" id="RU000554"/>
    </source>
</evidence>
<comment type="caution">
    <text evidence="10">Lacks conserved residue(s) required for the propagation of feature annotation.</text>
</comment>
<comment type="similarity">
    <text evidence="3 10 12">Belongs to the uroporphyrinogen decarboxylase family.</text>
</comment>
<proteinExistence type="inferred from homology"/>
<dbReference type="PANTHER" id="PTHR21091:SF169">
    <property type="entry name" value="UROPORPHYRINOGEN DECARBOXYLASE"/>
    <property type="match status" value="1"/>
</dbReference>
<dbReference type="Pfam" id="PF01208">
    <property type="entry name" value="URO-D"/>
    <property type="match status" value="1"/>
</dbReference>
<feature type="binding site" evidence="10">
    <location>
        <position position="76"/>
    </location>
    <ligand>
        <name>substrate</name>
    </ligand>
</feature>
<feature type="binding site" evidence="10">
    <location>
        <begin position="27"/>
        <end position="31"/>
    </location>
    <ligand>
        <name>substrate</name>
    </ligand>
</feature>
<feature type="site" description="Transition state stabilizer" evidence="10">
    <location>
        <position position="76"/>
    </location>
</feature>
<evidence type="ECO:0000313" key="16">
    <source>
        <dbReference type="Proteomes" id="UP000050509"/>
    </source>
</evidence>
<dbReference type="FunFam" id="3.20.20.210:FF:000008">
    <property type="entry name" value="Uroporphyrinogen decarboxylase"/>
    <property type="match status" value="1"/>
</dbReference>
<feature type="binding site" evidence="10">
    <location>
        <position position="331"/>
    </location>
    <ligand>
        <name>substrate</name>
    </ligand>
</feature>
<dbReference type="SUPFAM" id="SSF51726">
    <property type="entry name" value="UROD/MetE-like"/>
    <property type="match status" value="1"/>
</dbReference>
<dbReference type="NCBIfam" id="TIGR01464">
    <property type="entry name" value="hemE"/>
    <property type="match status" value="1"/>
</dbReference>
<keyword evidence="8 10" id="KW-0456">Lyase</keyword>
<comment type="subunit">
    <text evidence="4 10">Homodimer.</text>
</comment>
<dbReference type="AlphaFoldDB" id="A0A0P9DU54"/>
<evidence type="ECO:0000256" key="4">
    <source>
        <dbReference type="ARBA" id="ARBA00011738"/>
    </source>
</evidence>
<evidence type="ECO:0000256" key="1">
    <source>
        <dbReference type="ARBA" id="ARBA00004514"/>
    </source>
</evidence>
<feature type="domain" description="Uroporphyrinogen decarboxylase (URO-D)" evidence="14">
    <location>
        <begin position="141"/>
        <end position="157"/>
    </location>
</feature>
<dbReference type="PANTHER" id="PTHR21091">
    <property type="entry name" value="METHYLTETRAHYDROFOLATE:HOMOCYSTEINE METHYLTRANSFERASE RELATED"/>
    <property type="match status" value="1"/>
</dbReference>
<keyword evidence="9 10" id="KW-0627">Porphyrin biosynthesis</keyword>
<dbReference type="HAMAP" id="MF_00218">
    <property type="entry name" value="URO_D"/>
    <property type="match status" value="1"/>
</dbReference>
<evidence type="ECO:0000256" key="10">
    <source>
        <dbReference type="HAMAP-Rule" id="MF_00218"/>
    </source>
</evidence>
<dbReference type="InterPro" id="IPR006361">
    <property type="entry name" value="Uroporphyrinogen_deCO2ase_HemE"/>
</dbReference>
<dbReference type="PATRIC" id="fig|186479.3.peg.3875"/>
<evidence type="ECO:0000313" key="15">
    <source>
        <dbReference type="EMBL" id="KPV53662.1"/>
    </source>
</evidence>
<comment type="caution">
    <text evidence="15">The sequence shown here is derived from an EMBL/GenBank/DDBJ whole genome shotgun (WGS) entry which is preliminary data.</text>
</comment>
<evidence type="ECO:0000256" key="12">
    <source>
        <dbReference type="RuleBase" id="RU004169"/>
    </source>
</evidence>
<feature type="domain" description="Uroporphyrinogen decarboxylase (URO-D)" evidence="13">
    <location>
        <begin position="22"/>
        <end position="31"/>
    </location>
</feature>
<comment type="catalytic activity">
    <reaction evidence="10 11">
        <text>uroporphyrinogen III + 4 H(+) = coproporphyrinogen III + 4 CO2</text>
        <dbReference type="Rhea" id="RHEA:19865"/>
        <dbReference type="ChEBI" id="CHEBI:15378"/>
        <dbReference type="ChEBI" id="CHEBI:16526"/>
        <dbReference type="ChEBI" id="CHEBI:57308"/>
        <dbReference type="ChEBI" id="CHEBI:57309"/>
        <dbReference type="EC" id="4.1.1.37"/>
    </reaction>
</comment>
<dbReference type="GO" id="GO:0006782">
    <property type="term" value="P:protoporphyrinogen IX biosynthetic process"/>
    <property type="evidence" value="ECO:0007669"/>
    <property type="project" value="UniProtKB-UniRule"/>
</dbReference>
<evidence type="ECO:0000259" key="13">
    <source>
        <dbReference type="PROSITE" id="PS00906"/>
    </source>
</evidence>
<dbReference type="EMBL" id="LJCR01000207">
    <property type="protein sequence ID" value="KPV53662.1"/>
    <property type="molecule type" value="Genomic_DNA"/>
</dbReference>
<evidence type="ECO:0000256" key="9">
    <source>
        <dbReference type="ARBA" id="ARBA00023244"/>
    </source>
</evidence>
<dbReference type="PROSITE" id="PS00907">
    <property type="entry name" value="UROD_2"/>
    <property type="match status" value="1"/>
</dbReference>
<dbReference type="UniPathway" id="UPA00251">
    <property type="reaction ID" value="UER00321"/>
</dbReference>
<feature type="binding site" evidence="10">
    <location>
        <position position="153"/>
    </location>
    <ligand>
        <name>substrate</name>
    </ligand>
</feature>
<dbReference type="EC" id="4.1.1.37" evidence="5 10"/>
<accession>A0A0P9DU54</accession>
<dbReference type="InterPro" id="IPR038071">
    <property type="entry name" value="UROD/MetE-like_sf"/>
</dbReference>
<keyword evidence="6 10" id="KW-0963">Cytoplasm</keyword>
<dbReference type="InterPro" id="IPR000257">
    <property type="entry name" value="Uroporphyrinogen_deCOase"/>
</dbReference>
<evidence type="ECO:0000256" key="5">
    <source>
        <dbReference type="ARBA" id="ARBA00012288"/>
    </source>
</evidence>
<dbReference type="GO" id="GO:0005829">
    <property type="term" value="C:cytosol"/>
    <property type="evidence" value="ECO:0007669"/>
    <property type="project" value="UniProtKB-SubCell"/>
</dbReference>
<dbReference type="PROSITE" id="PS00906">
    <property type="entry name" value="UROD_1"/>
    <property type="match status" value="1"/>
</dbReference>
<comment type="pathway">
    <text evidence="2 10 11">Porphyrin-containing compound metabolism; protoporphyrin-IX biosynthesis; coproporphyrinogen-III from 5-aminolevulinate: step 4/4.</text>
</comment>
<organism evidence="15 16">
    <name type="scientific">Kouleothrix aurantiaca</name>
    <dbReference type="NCBI Taxonomy" id="186479"/>
    <lineage>
        <taxon>Bacteria</taxon>
        <taxon>Bacillati</taxon>
        <taxon>Chloroflexota</taxon>
        <taxon>Chloroflexia</taxon>
        <taxon>Chloroflexales</taxon>
        <taxon>Roseiflexineae</taxon>
        <taxon>Roseiflexaceae</taxon>
        <taxon>Kouleothrix</taxon>
    </lineage>
</organism>
<dbReference type="Proteomes" id="UP000050509">
    <property type="component" value="Unassembled WGS sequence"/>
</dbReference>
<dbReference type="CDD" id="cd00717">
    <property type="entry name" value="URO-D"/>
    <property type="match status" value="1"/>
</dbReference>
<evidence type="ECO:0000256" key="7">
    <source>
        <dbReference type="ARBA" id="ARBA00022793"/>
    </source>
</evidence>
<reference evidence="15 16" key="1">
    <citation type="submission" date="2015-09" db="EMBL/GenBank/DDBJ databases">
        <title>Draft genome sequence of Kouleothrix aurantiaca JCM 19913.</title>
        <authorList>
            <person name="Hemp J."/>
        </authorList>
    </citation>
    <scope>NUCLEOTIDE SEQUENCE [LARGE SCALE GENOMIC DNA]</scope>
    <source>
        <strain evidence="15 16">COM-B</strain>
    </source>
</reference>
<keyword evidence="16" id="KW-1185">Reference proteome</keyword>
<comment type="subcellular location">
    <subcellularLocation>
        <location evidence="1">Cytoplasm</location>
        <location evidence="1">Cytosol</location>
    </subcellularLocation>
</comment>
<comment type="function">
    <text evidence="10">Catalyzes the decarboxylation of four acetate groups of uroporphyrinogen-III to yield coproporphyrinogen-III.</text>
</comment>
<feature type="binding site" evidence="10">
    <location>
        <position position="208"/>
    </location>
    <ligand>
        <name>substrate</name>
    </ligand>
</feature>
<evidence type="ECO:0000259" key="14">
    <source>
        <dbReference type="PROSITE" id="PS00907"/>
    </source>
</evidence>
<protein>
    <recommendedName>
        <fullName evidence="5 10">Uroporphyrinogen decarboxylase</fullName>
        <shortName evidence="10">UPD</shortName>
        <shortName evidence="10">URO-D</shortName>
        <ecNumber evidence="5 10">4.1.1.37</ecNumber>
    </recommendedName>
</protein>
<evidence type="ECO:0000256" key="8">
    <source>
        <dbReference type="ARBA" id="ARBA00023239"/>
    </source>
</evidence>
<evidence type="ECO:0000256" key="3">
    <source>
        <dbReference type="ARBA" id="ARBA00009935"/>
    </source>
</evidence>
<evidence type="ECO:0000256" key="6">
    <source>
        <dbReference type="ARBA" id="ARBA00022490"/>
    </source>
</evidence>
<dbReference type="Gene3D" id="3.20.20.210">
    <property type="match status" value="1"/>
</dbReference>
<dbReference type="GO" id="GO:0004853">
    <property type="term" value="F:uroporphyrinogen decarboxylase activity"/>
    <property type="evidence" value="ECO:0007669"/>
    <property type="project" value="UniProtKB-UniRule"/>
</dbReference>
<sequence length="356" mass="39028">MPELHTSRFLRACRREPTDRTPVWFMRQAGRYMPEYRAIRARHGFLDMVKTPELAAEITMQPVQAFDIDAAIIYADILPPLEGMGLHLTYEQGEGPVIHNPIASMADIAALAQPDPRETVAYTLDAVRLVKRQLGERMPLIGFSGAPFTLASYAIEGGGSREYRRTKQLMYREPAAWHALMGKRARLISDYAIAQIEAGADAIQLFDSWAGALAPADYAAFVLPYVQQVIAAIRESAAGEQGSASNPPIIYFGTGLGGMYGLLRQSGADVIGVDWRSTLDDAWAQLGPGFAVQGNLDPHTLFAPWELIERRAADVLDRAAGRPGHIFNLGHGILTETPVENVARLANLVHEYSSTS</sequence>
<evidence type="ECO:0000256" key="2">
    <source>
        <dbReference type="ARBA" id="ARBA00004804"/>
    </source>
</evidence>
<keyword evidence="7 10" id="KW-0210">Decarboxylase</keyword>
<name>A0A0P9DU54_9CHLR</name>